<evidence type="ECO:0000313" key="12">
    <source>
        <dbReference type="Proteomes" id="UP000225706"/>
    </source>
</evidence>
<sequence>MVGKKRAWSEDSWAYDVSDEEPIRIGEKYDQEFTGDDDVSDKELLRIEEEGQRGSGTPLFEFEHHPNGQPSRFKKDRDQTACTYAQKANAGCKGGRQFGEGDYRGRGACCSFQADDPFDVDVTLVARNREEGGENVEGKGKRWLGHKKLAADLHDRRSILQVSNEDEMCCARAIWIFKSACDAFDSPTNQEPRRQYDNMRKNPQALTKRAKYLHREAGVPEGPCGRSELEAFQAYLALTYQLKVITACYPYGVLFEGHVTEPPQHIVRLLYLPPTGNEEIGHYHGCKSHRAFLERSYFYGMCNRGYDHEDFCHYPYEGRRCKACKQVACGSKPHQPTIYSRQCHRHFYDERCMAYHVTEGIFASWLRCELCCKEYTPYDDPHECYTSRCRACREDVDLTSYQCYIQSVEEEEDQPVKKPADLYKKQKRQNPNVSPYVDPPIFVYADFEAMIESDGTHTPILVRAETGDSDECHTFYGPECTGEFLDFLGSLIYGTDTHPIPKEESHDVICIFHKLKGYDSVFLKAQLLKEHRRFDFMIPNGTKQLSLSYGRVQFKDSFCYIPSSLAQFSSTFGIEEWKKGFFSSRVSHSPECRICGCFTGSHSFRPRVHVGEKMAEFEEWYREESARYQPPAVYDLKRELIDCCGSELKLLKAGCRKFVSEFRAVAGFNTIEKCVTIAQACYRYWRKRMMEEDSIALEPCSGWHGARPTHSLKSPEWLLWEERQRGIRIRRARNGGEVGLRLAGRTHHVDGYHEQSRTCFEFQGCLFHGCRTCFPDRKQVPHCAMGLNVEALSRQTLQKVKALRDAGQSLTRHRSEVLSTLIEHYSSWDKLRRAVAWLLRFRTWLIERHSSRSINSTRESSLKEGSQFLSVEELQNAEREAIKHVQRLSFPEVTQAIQTISLSKPSCRVTSELKNLKIPAHMRKLHPLLDDIGILRVGGRLENALINYDAKHPIILPYRHQVMDMIISQHHKNVGHLGQEYGLFSSRQFYWMIKGRSAVRRVISGCFQCKKLGAVRGEQLMADLPRERLMSGDPPFTYVGVDYFGPFYVRQGRSNVKRFGCLFTCLVVRAVHIQVVNSLDTDSFVNALRRFINLRGCPVTVYSDNGTNFQAGERELRGSLNDLNQESIHRFLRQKNIRWKFNPLTASHMGGAWERTIRSVRKILRALLGQQTRLARNSPNVDERS</sequence>
<reference evidence="12" key="1">
    <citation type="journal article" date="2017" name="bioRxiv">
        <title>Comparative analysis of the genomes of Stylophora pistillata and Acropora digitifera provides evidence for extensive differences between species of corals.</title>
        <authorList>
            <person name="Voolstra C.R."/>
            <person name="Li Y."/>
            <person name="Liew Y.J."/>
            <person name="Baumgarten S."/>
            <person name="Zoccola D."/>
            <person name="Flot J.-F."/>
            <person name="Tambutte S."/>
            <person name="Allemand D."/>
            <person name="Aranda M."/>
        </authorList>
    </citation>
    <scope>NUCLEOTIDE SEQUENCE [LARGE SCALE GENOMIC DNA]</scope>
</reference>
<evidence type="ECO:0000256" key="3">
    <source>
        <dbReference type="ARBA" id="ARBA00022679"/>
    </source>
</evidence>
<evidence type="ECO:0000256" key="5">
    <source>
        <dbReference type="ARBA" id="ARBA00022705"/>
    </source>
</evidence>
<dbReference type="InterPro" id="IPR004868">
    <property type="entry name" value="DNA-dir_DNA_pol_B_mt/vir"/>
</dbReference>
<evidence type="ECO:0000256" key="8">
    <source>
        <dbReference type="ARBA" id="ARBA00049244"/>
    </source>
</evidence>
<keyword evidence="4" id="KW-0548">Nucleotidyltransferase</keyword>
<comment type="catalytic activity">
    <reaction evidence="8">
        <text>DNA(n) + a 2'-deoxyribonucleoside 5'-triphosphate = DNA(n+1) + diphosphate</text>
        <dbReference type="Rhea" id="RHEA:22508"/>
        <dbReference type="Rhea" id="RHEA-COMP:17339"/>
        <dbReference type="Rhea" id="RHEA-COMP:17340"/>
        <dbReference type="ChEBI" id="CHEBI:33019"/>
        <dbReference type="ChEBI" id="CHEBI:61560"/>
        <dbReference type="ChEBI" id="CHEBI:173112"/>
        <dbReference type="EC" id="2.7.7.7"/>
    </reaction>
</comment>
<dbReference type="InterPro" id="IPR012337">
    <property type="entry name" value="RNaseH-like_sf"/>
</dbReference>
<dbReference type="GO" id="GO:0000166">
    <property type="term" value="F:nucleotide binding"/>
    <property type="evidence" value="ECO:0007669"/>
    <property type="project" value="InterPro"/>
</dbReference>
<dbReference type="PANTHER" id="PTHR47331">
    <property type="entry name" value="PHD-TYPE DOMAIN-CONTAINING PROTEIN"/>
    <property type="match status" value="1"/>
</dbReference>
<dbReference type="GO" id="GO:0006260">
    <property type="term" value="P:DNA replication"/>
    <property type="evidence" value="ECO:0007669"/>
    <property type="project" value="UniProtKB-KW"/>
</dbReference>
<dbReference type="Pfam" id="PF17921">
    <property type="entry name" value="Integrase_H2C2"/>
    <property type="match status" value="1"/>
</dbReference>
<keyword evidence="6" id="KW-0239">DNA-directed DNA polymerase</keyword>
<dbReference type="GO" id="GO:0003887">
    <property type="term" value="F:DNA-directed DNA polymerase activity"/>
    <property type="evidence" value="ECO:0007669"/>
    <property type="project" value="UniProtKB-KW"/>
</dbReference>
<dbReference type="PANTHER" id="PTHR47331:SF1">
    <property type="entry name" value="GAG-LIKE PROTEIN"/>
    <property type="match status" value="1"/>
</dbReference>
<feature type="domain" description="Integrase catalytic" evidence="10">
    <location>
        <begin position="1031"/>
        <end position="1185"/>
    </location>
</feature>
<dbReference type="GO" id="GO:0003677">
    <property type="term" value="F:DNA binding"/>
    <property type="evidence" value="ECO:0007669"/>
    <property type="project" value="UniProtKB-KW"/>
</dbReference>
<dbReference type="Pfam" id="PF03175">
    <property type="entry name" value="DNA_pol_B_2"/>
    <property type="match status" value="1"/>
</dbReference>
<dbReference type="InterPro" id="IPR036397">
    <property type="entry name" value="RNaseH_sf"/>
</dbReference>
<gene>
    <name evidence="11" type="ORF">AWC38_SpisGene17771</name>
</gene>
<dbReference type="GO" id="GO:0015074">
    <property type="term" value="P:DNA integration"/>
    <property type="evidence" value="ECO:0007669"/>
    <property type="project" value="InterPro"/>
</dbReference>
<dbReference type="Gene3D" id="3.30.420.10">
    <property type="entry name" value="Ribonuclease H-like superfamily/Ribonuclease H"/>
    <property type="match status" value="2"/>
</dbReference>
<organism evidence="11 12">
    <name type="scientific">Stylophora pistillata</name>
    <name type="common">Smooth cauliflower coral</name>
    <dbReference type="NCBI Taxonomy" id="50429"/>
    <lineage>
        <taxon>Eukaryota</taxon>
        <taxon>Metazoa</taxon>
        <taxon>Cnidaria</taxon>
        <taxon>Anthozoa</taxon>
        <taxon>Hexacorallia</taxon>
        <taxon>Scleractinia</taxon>
        <taxon>Astrocoeniina</taxon>
        <taxon>Pocilloporidae</taxon>
        <taxon>Stylophora</taxon>
    </lineage>
</organism>
<keyword evidence="3" id="KW-0808">Transferase</keyword>
<comment type="similarity">
    <text evidence="1">Belongs to the DNA polymerase type-B family.</text>
</comment>
<dbReference type="EC" id="2.7.7.7" evidence="2"/>
<keyword evidence="12" id="KW-1185">Reference proteome</keyword>
<dbReference type="Proteomes" id="UP000225706">
    <property type="component" value="Unassembled WGS sequence"/>
</dbReference>
<evidence type="ECO:0000256" key="7">
    <source>
        <dbReference type="ARBA" id="ARBA00023125"/>
    </source>
</evidence>
<evidence type="ECO:0000256" key="4">
    <source>
        <dbReference type="ARBA" id="ARBA00022695"/>
    </source>
</evidence>
<keyword evidence="5" id="KW-0235">DNA replication</keyword>
<proteinExistence type="inferred from homology"/>
<dbReference type="OrthoDB" id="5983957at2759"/>
<keyword evidence="7" id="KW-0238">DNA-binding</keyword>
<evidence type="ECO:0000256" key="6">
    <source>
        <dbReference type="ARBA" id="ARBA00022932"/>
    </source>
</evidence>
<evidence type="ECO:0000256" key="1">
    <source>
        <dbReference type="ARBA" id="ARBA00005755"/>
    </source>
</evidence>
<comment type="caution">
    <text evidence="11">The sequence shown here is derived from an EMBL/GenBank/DDBJ whole genome shotgun (WGS) entry which is preliminary data.</text>
</comment>
<feature type="region of interest" description="Disordered" evidence="9">
    <location>
        <begin position="53"/>
        <end position="75"/>
    </location>
</feature>
<dbReference type="InterPro" id="IPR041588">
    <property type="entry name" value="Integrase_H2C2"/>
</dbReference>
<accession>A0A2B4RN09</accession>
<dbReference type="InterPro" id="IPR001584">
    <property type="entry name" value="Integrase_cat-core"/>
</dbReference>
<evidence type="ECO:0000313" key="11">
    <source>
        <dbReference type="EMBL" id="PFX17900.1"/>
    </source>
</evidence>
<dbReference type="PROSITE" id="PS50994">
    <property type="entry name" value="INTEGRASE"/>
    <property type="match status" value="1"/>
</dbReference>
<evidence type="ECO:0000259" key="10">
    <source>
        <dbReference type="PROSITE" id="PS50994"/>
    </source>
</evidence>
<protein>
    <recommendedName>
        <fullName evidence="2">DNA-directed DNA polymerase</fullName>
        <ecNumber evidence="2">2.7.7.7</ecNumber>
    </recommendedName>
</protein>
<evidence type="ECO:0000256" key="9">
    <source>
        <dbReference type="SAM" id="MobiDB-lite"/>
    </source>
</evidence>
<dbReference type="AlphaFoldDB" id="A0A2B4RN09"/>
<dbReference type="SUPFAM" id="SSF53098">
    <property type="entry name" value="Ribonuclease H-like"/>
    <property type="match status" value="2"/>
</dbReference>
<name>A0A2B4RN09_STYPI</name>
<evidence type="ECO:0000256" key="2">
    <source>
        <dbReference type="ARBA" id="ARBA00012417"/>
    </source>
</evidence>
<dbReference type="EMBL" id="LSMT01000443">
    <property type="protein sequence ID" value="PFX17900.1"/>
    <property type="molecule type" value="Genomic_DNA"/>
</dbReference>